<protein>
    <recommendedName>
        <fullName evidence="2">Diphthine--ammonia ligase</fullName>
        <ecNumber evidence="1">6.3.1.14</ecNumber>
    </recommendedName>
    <alternativeName>
        <fullName evidence="3">Diphthamide synthase</fullName>
    </alternativeName>
    <alternativeName>
        <fullName evidence="4">Diphthamide synthetase</fullName>
    </alternativeName>
</protein>
<dbReference type="InterPro" id="IPR002761">
    <property type="entry name" value="Diphthami_syn_dom"/>
</dbReference>
<feature type="region of interest" description="Disordered" evidence="6">
    <location>
        <begin position="290"/>
        <end position="320"/>
    </location>
</feature>
<organism evidence="8 9">
    <name type="scientific">Filobasidium floriforme</name>
    <dbReference type="NCBI Taxonomy" id="5210"/>
    <lineage>
        <taxon>Eukaryota</taxon>
        <taxon>Fungi</taxon>
        <taxon>Dikarya</taxon>
        <taxon>Basidiomycota</taxon>
        <taxon>Agaricomycotina</taxon>
        <taxon>Tremellomycetes</taxon>
        <taxon>Filobasidiales</taxon>
        <taxon>Filobasidiaceae</taxon>
        <taxon>Filobasidium</taxon>
    </lineage>
</organism>
<dbReference type="InterPro" id="IPR014729">
    <property type="entry name" value="Rossmann-like_a/b/a_fold"/>
</dbReference>
<evidence type="ECO:0000313" key="9">
    <source>
        <dbReference type="Proteomes" id="UP000812966"/>
    </source>
</evidence>
<dbReference type="EMBL" id="JABELV010000131">
    <property type="protein sequence ID" value="KAG7529912.1"/>
    <property type="molecule type" value="Genomic_DNA"/>
</dbReference>
<feature type="compositionally biased region" description="Acidic residues" evidence="6">
    <location>
        <begin position="653"/>
        <end position="666"/>
    </location>
</feature>
<dbReference type="Gene3D" id="3.30.1330.40">
    <property type="entry name" value="RutC-like"/>
    <property type="match status" value="2"/>
</dbReference>
<comment type="catalytic activity">
    <reaction evidence="5">
        <text>diphthine-[translation elongation factor 2] + NH4(+) + ATP = diphthamide-[translation elongation factor 2] + AMP + diphosphate + H(+)</text>
        <dbReference type="Rhea" id="RHEA:19753"/>
        <dbReference type="Rhea" id="RHEA-COMP:10172"/>
        <dbReference type="Rhea" id="RHEA-COMP:10174"/>
        <dbReference type="ChEBI" id="CHEBI:15378"/>
        <dbReference type="ChEBI" id="CHEBI:16692"/>
        <dbReference type="ChEBI" id="CHEBI:28938"/>
        <dbReference type="ChEBI" id="CHEBI:30616"/>
        <dbReference type="ChEBI" id="CHEBI:33019"/>
        <dbReference type="ChEBI" id="CHEBI:82696"/>
        <dbReference type="ChEBI" id="CHEBI:456215"/>
        <dbReference type="EC" id="6.3.1.14"/>
    </reaction>
</comment>
<feature type="region of interest" description="Disordered" evidence="6">
    <location>
        <begin position="78"/>
        <end position="115"/>
    </location>
</feature>
<feature type="compositionally biased region" description="Gly residues" evidence="6">
    <location>
        <begin position="80"/>
        <end position="93"/>
    </location>
</feature>
<dbReference type="PANTHER" id="PTHR12196">
    <property type="entry name" value="DOMAIN OF UNKNOWN FUNCTION 71 DUF71 -CONTAINING PROTEIN"/>
    <property type="match status" value="1"/>
</dbReference>
<dbReference type="InterPro" id="IPR030662">
    <property type="entry name" value="DPH6/MJ0570"/>
</dbReference>
<reference evidence="8" key="1">
    <citation type="submission" date="2020-04" db="EMBL/GenBank/DDBJ databases">
        <title>Analysis of mating type loci in Filobasidium floriforme.</title>
        <authorList>
            <person name="Nowrousian M."/>
        </authorList>
    </citation>
    <scope>NUCLEOTIDE SEQUENCE</scope>
    <source>
        <strain evidence="8">CBS 6242</strain>
    </source>
</reference>
<dbReference type="Pfam" id="PF01042">
    <property type="entry name" value="Ribonuc_L-PSP"/>
    <property type="match status" value="1"/>
</dbReference>
<name>A0A8K0NNY4_9TREE</name>
<evidence type="ECO:0000256" key="5">
    <source>
        <dbReference type="ARBA" id="ARBA00048108"/>
    </source>
</evidence>
<evidence type="ECO:0000256" key="2">
    <source>
        <dbReference type="ARBA" id="ARBA00018426"/>
    </source>
</evidence>
<dbReference type="EC" id="6.3.1.14" evidence="1"/>
<feature type="domain" description="Diphthamide synthase" evidence="7">
    <location>
        <begin position="1"/>
        <end position="73"/>
    </location>
</feature>
<dbReference type="NCBIfam" id="TIGR00290">
    <property type="entry name" value="MJ0570_dom"/>
    <property type="match status" value="1"/>
</dbReference>
<feature type="compositionally biased region" description="Acidic residues" evidence="6">
    <location>
        <begin position="306"/>
        <end position="320"/>
    </location>
</feature>
<proteinExistence type="predicted"/>
<sequence length="775" mass="86055">MKVVALLSGGKDSCFNMMHCIANGHEIVALATLIPEEGKDEIDSYMYQSVGTTLIPLLAESMRLPLYTQVIRGKPLRVGGTYGSRTPGGFGGGKGREEEQQEDENEDKGGEGDETEDLEVLLRTVKSHHPEITGLSSGAILSTYQRSRIEHITSRPHISLTPLSFLWQQPERPLVLSMLSSGLEPVLVKVAGMGLEVDDVGRKLGEERVKGKLRRLERDWGCHFAGEGGEYETVCTDGPLFYDRVVFDETETIITDPSPVAHLRVIKAHLEPKVGHVVPNQEEMRRLLGLDPEIATSQRNTSGGEDREEDIEDQEEDEDEEEMLLHANVLDWKFRQITQAVRERERQSKNTTDPFATPALEGDLQRLQFDEKQMSSNDVVELNRRGRWFGAVVELAQREGEEVGKLMRRHFGALRDALRKDSLDFPLIQHINLYLARMSDFPLVNAEYIKYFGSEPPTRACVGVHLDARAGQVCRLEAVGWDDKREERTRRSGLHVQGLSYWAPANIGPYSQGVVSNNRLTIAGQIPLLPRTLTFATPRDVLFDAVLALQHVRRIIEVMGDSSKGGAGWIGRGWIEGVVGWYVGDEAVERAMRAVWDDFAKRHACRKIPVLFVAARELPKGASVEWQVTRHTGDSSWPVIPRMRGNKMSGDESSGDESSDDDDGDDETARVQVAYARDATRQSSQSYYGDASFSIHTFQDEVIKAASGFKLKEDMAASFSTRLFYLHQLNSKASEVAAALTASSGVHVSLVPVARITNHAGQPCSIALVTTGSSH</sequence>
<evidence type="ECO:0000256" key="1">
    <source>
        <dbReference type="ARBA" id="ARBA00012089"/>
    </source>
</evidence>
<dbReference type="SUPFAM" id="SSF52402">
    <property type="entry name" value="Adenine nucleotide alpha hydrolases-like"/>
    <property type="match status" value="1"/>
</dbReference>
<feature type="domain" description="Diphthamide synthase" evidence="7">
    <location>
        <begin position="106"/>
        <end position="253"/>
    </location>
</feature>
<evidence type="ECO:0000256" key="6">
    <source>
        <dbReference type="SAM" id="MobiDB-lite"/>
    </source>
</evidence>
<dbReference type="CDD" id="cd01994">
    <property type="entry name" value="AANH_PF0828-like"/>
    <property type="match status" value="1"/>
</dbReference>
<dbReference type="GO" id="GO:0017178">
    <property type="term" value="F:diphthine-ammonia ligase activity"/>
    <property type="evidence" value="ECO:0007669"/>
    <property type="project" value="UniProtKB-EC"/>
</dbReference>
<comment type="caution">
    <text evidence="8">The sequence shown here is derived from an EMBL/GenBank/DDBJ whole genome shotgun (WGS) entry which is preliminary data.</text>
</comment>
<feature type="compositionally biased region" description="Acidic residues" evidence="6">
    <location>
        <begin position="99"/>
        <end position="115"/>
    </location>
</feature>
<accession>A0A8K0NNY4</accession>
<dbReference type="Pfam" id="PF01902">
    <property type="entry name" value="Diphthami_syn_2"/>
    <property type="match status" value="2"/>
</dbReference>
<dbReference type="InterPro" id="IPR006175">
    <property type="entry name" value="YjgF/YER057c/UK114"/>
</dbReference>
<dbReference type="GO" id="GO:0017183">
    <property type="term" value="P:protein histidyl modification to diphthamide"/>
    <property type="evidence" value="ECO:0007669"/>
    <property type="project" value="TreeGrafter"/>
</dbReference>
<evidence type="ECO:0000259" key="7">
    <source>
        <dbReference type="Pfam" id="PF01902"/>
    </source>
</evidence>
<dbReference type="InterPro" id="IPR035959">
    <property type="entry name" value="RutC-like_sf"/>
</dbReference>
<dbReference type="SUPFAM" id="SSF55298">
    <property type="entry name" value="YjgF-like"/>
    <property type="match status" value="2"/>
</dbReference>
<dbReference type="AlphaFoldDB" id="A0A8K0NNY4"/>
<evidence type="ECO:0000313" key="8">
    <source>
        <dbReference type="EMBL" id="KAG7529912.1"/>
    </source>
</evidence>
<evidence type="ECO:0000256" key="3">
    <source>
        <dbReference type="ARBA" id="ARBA00029814"/>
    </source>
</evidence>
<dbReference type="Gene3D" id="3.90.1490.10">
    <property type="entry name" value="putative n-type atp pyrophosphatase, domain 2"/>
    <property type="match status" value="1"/>
</dbReference>
<dbReference type="CDD" id="cd06156">
    <property type="entry name" value="eu_AANH_C_2"/>
    <property type="match status" value="1"/>
</dbReference>
<gene>
    <name evidence="8" type="ORF">FFLO_05317</name>
</gene>
<evidence type="ECO:0000256" key="4">
    <source>
        <dbReference type="ARBA" id="ARBA00031552"/>
    </source>
</evidence>
<keyword evidence="9" id="KW-1185">Reference proteome</keyword>
<dbReference type="Proteomes" id="UP000812966">
    <property type="component" value="Unassembled WGS sequence"/>
</dbReference>
<dbReference type="Gene3D" id="3.40.50.620">
    <property type="entry name" value="HUPs"/>
    <property type="match status" value="1"/>
</dbReference>
<dbReference type="PANTHER" id="PTHR12196:SF2">
    <property type="entry name" value="DIPHTHINE--AMMONIA LIGASE"/>
    <property type="match status" value="1"/>
</dbReference>
<feature type="region of interest" description="Disordered" evidence="6">
    <location>
        <begin position="635"/>
        <end position="667"/>
    </location>
</feature>